<organism evidence="1 2">
    <name type="scientific">Brachionus plicatilis</name>
    <name type="common">Marine rotifer</name>
    <name type="synonym">Brachionus muelleri</name>
    <dbReference type="NCBI Taxonomy" id="10195"/>
    <lineage>
        <taxon>Eukaryota</taxon>
        <taxon>Metazoa</taxon>
        <taxon>Spiralia</taxon>
        <taxon>Gnathifera</taxon>
        <taxon>Rotifera</taxon>
        <taxon>Eurotatoria</taxon>
        <taxon>Monogononta</taxon>
        <taxon>Pseudotrocha</taxon>
        <taxon>Ploima</taxon>
        <taxon>Brachionidae</taxon>
        <taxon>Brachionus</taxon>
    </lineage>
</organism>
<proteinExistence type="predicted"/>
<evidence type="ECO:0000313" key="1">
    <source>
        <dbReference type="EMBL" id="RNA06465.1"/>
    </source>
</evidence>
<gene>
    <name evidence="1" type="ORF">BpHYR1_000397</name>
</gene>
<dbReference type="Proteomes" id="UP000276133">
    <property type="component" value="Unassembled WGS sequence"/>
</dbReference>
<accession>A0A3M7Q6C1</accession>
<reference evidence="1 2" key="1">
    <citation type="journal article" date="2018" name="Sci. Rep.">
        <title>Genomic signatures of local adaptation to the degree of environmental predictability in rotifers.</title>
        <authorList>
            <person name="Franch-Gras L."/>
            <person name="Hahn C."/>
            <person name="Garcia-Roger E.M."/>
            <person name="Carmona M.J."/>
            <person name="Serra M."/>
            <person name="Gomez A."/>
        </authorList>
    </citation>
    <scope>NUCLEOTIDE SEQUENCE [LARGE SCALE GENOMIC DNA]</scope>
    <source>
        <strain evidence="1">HYR1</strain>
    </source>
</reference>
<dbReference type="AlphaFoldDB" id="A0A3M7Q6C1"/>
<comment type="caution">
    <text evidence="1">The sequence shown here is derived from an EMBL/GenBank/DDBJ whole genome shotgun (WGS) entry which is preliminary data.</text>
</comment>
<dbReference type="EMBL" id="REGN01007389">
    <property type="protein sequence ID" value="RNA06465.1"/>
    <property type="molecule type" value="Genomic_DNA"/>
</dbReference>
<keyword evidence="2" id="KW-1185">Reference proteome</keyword>
<evidence type="ECO:0000313" key="2">
    <source>
        <dbReference type="Proteomes" id="UP000276133"/>
    </source>
</evidence>
<protein>
    <submittedName>
        <fullName evidence="1">Uncharacterized protein</fullName>
    </submittedName>
</protein>
<sequence length="87" mass="9427">MANGRKELANQINKAIISTESSSVSSQNEPLQLLVAGLFYSLGFNYAHTVTYGRLESSENGARPELALDDNLIFYQNVCSVSGLLVS</sequence>
<name>A0A3M7Q6C1_BRAPC</name>